<feature type="region of interest" description="Disordered" evidence="14">
    <location>
        <begin position="338"/>
        <end position="372"/>
    </location>
</feature>
<dbReference type="InterPro" id="IPR018490">
    <property type="entry name" value="cNMP-bd_dom_sf"/>
</dbReference>
<dbReference type="InterPro" id="IPR006916">
    <property type="entry name" value="POPDC1-3"/>
</dbReference>
<evidence type="ECO:0000256" key="9">
    <source>
        <dbReference type="ARBA" id="ARBA00022889"/>
    </source>
</evidence>
<protein>
    <recommendedName>
        <fullName evidence="15">POPDC1-3 domain-containing protein</fullName>
    </recommendedName>
</protein>
<evidence type="ECO:0000256" key="7">
    <source>
        <dbReference type="ARBA" id="ARBA00022475"/>
    </source>
</evidence>
<evidence type="ECO:0000256" key="5">
    <source>
        <dbReference type="ARBA" id="ARBA00022427"/>
    </source>
</evidence>
<dbReference type="Pfam" id="PF04831">
    <property type="entry name" value="POPDC1-3"/>
    <property type="match status" value="1"/>
</dbReference>
<keyword evidence="12" id="KW-0472">Membrane</keyword>
<keyword evidence="8" id="KW-0812">Transmembrane</keyword>
<dbReference type="PANTHER" id="PTHR12101:SF17">
    <property type="entry name" value="BLOOD VESSEL EPICARDIAL SUBSTANCE"/>
    <property type="match status" value="1"/>
</dbReference>
<evidence type="ECO:0000259" key="15">
    <source>
        <dbReference type="Pfam" id="PF04831"/>
    </source>
</evidence>
<dbReference type="GO" id="GO:0016328">
    <property type="term" value="C:lateral plasma membrane"/>
    <property type="evidence" value="ECO:0007669"/>
    <property type="project" value="UniProtKB-SubCell"/>
</dbReference>
<gene>
    <name evidence="16" type="ORF">ASEP1449_LOCUS3195</name>
</gene>
<dbReference type="GO" id="GO:0030552">
    <property type="term" value="F:cAMP binding"/>
    <property type="evidence" value="ECO:0007669"/>
    <property type="project" value="TreeGrafter"/>
</dbReference>
<evidence type="ECO:0000256" key="10">
    <source>
        <dbReference type="ARBA" id="ARBA00022949"/>
    </source>
</evidence>
<dbReference type="InterPro" id="IPR014710">
    <property type="entry name" value="RmlC-like_jellyroll"/>
</dbReference>
<keyword evidence="9" id="KW-0130">Cell adhesion</keyword>
<evidence type="ECO:0000256" key="14">
    <source>
        <dbReference type="SAM" id="MobiDB-lite"/>
    </source>
</evidence>
<dbReference type="GO" id="GO:0005923">
    <property type="term" value="C:bicellular tight junction"/>
    <property type="evidence" value="ECO:0007669"/>
    <property type="project" value="UniProtKB-SubCell"/>
</dbReference>
<dbReference type="GO" id="GO:0007155">
    <property type="term" value="P:cell adhesion"/>
    <property type="evidence" value="ECO:0007669"/>
    <property type="project" value="UniProtKB-KW"/>
</dbReference>
<comment type="subcellular location">
    <subcellularLocation>
        <location evidence="3">Cell junction</location>
        <location evidence="3">Tight junction</location>
    </subcellularLocation>
    <subcellularLocation>
        <location evidence="1">Lateral cell membrane</location>
    </subcellularLocation>
    <subcellularLocation>
        <location evidence="2">Membrane</location>
        <topology evidence="2">Multi-pass membrane protein</topology>
    </subcellularLocation>
</comment>
<dbReference type="Gene3D" id="2.60.120.10">
    <property type="entry name" value="Jelly Rolls"/>
    <property type="match status" value="1"/>
</dbReference>
<proteinExistence type="inferred from homology"/>
<feature type="region of interest" description="Disordered" evidence="14">
    <location>
        <begin position="1"/>
        <end position="21"/>
    </location>
</feature>
<feature type="compositionally biased region" description="Low complexity" evidence="14">
    <location>
        <begin position="347"/>
        <end position="362"/>
    </location>
</feature>
<keyword evidence="13" id="KW-0325">Glycoprotein</keyword>
<feature type="compositionally biased region" description="Polar residues" evidence="14">
    <location>
        <begin position="363"/>
        <end position="372"/>
    </location>
</feature>
<evidence type="ECO:0000256" key="4">
    <source>
        <dbReference type="ARBA" id="ARBA00007146"/>
    </source>
</evidence>
<evidence type="ECO:0000256" key="1">
    <source>
        <dbReference type="ARBA" id="ARBA00004124"/>
    </source>
</evidence>
<feature type="domain" description="POPDC1-3" evidence="15">
    <location>
        <begin position="164"/>
        <end position="428"/>
    </location>
</feature>
<keyword evidence="11" id="KW-1133">Transmembrane helix</keyword>
<evidence type="ECO:0000256" key="11">
    <source>
        <dbReference type="ARBA" id="ARBA00022989"/>
    </source>
</evidence>
<reference evidence="16" key="1">
    <citation type="submission" date="2021-01" db="EMBL/GenBank/DDBJ databases">
        <authorList>
            <person name="Corre E."/>
            <person name="Pelletier E."/>
            <person name="Niang G."/>
            <person name="Scheremetjew M."/>
            <person name="Finn R."/>
            <person name="Kale V."/>
            <person name="Holt S."/>
            <person name="Cochrane G."/>
            <person name="Meng A."/>
            <person name="Brown T."/>
            <person name="Cohen L."/>
        </authorList>
    </citation>
    <scope>NUCLEOTIDE SEQUENCE</scope>
    <source>
        <strain evidence="16">CCMP2084</strain>
    </source>
</reference>
<evidence type="ECO:0000256" key="12">
    <source>
        <dbReference type="ARBA" id="ARBA00023136"/>
    </source>
</evidence>
<dbReference type="InterPro" id="IPR055272">
    <property type="entry name" value="POPDC1-3_dom"/>
</dbReference>
<evidence type="ECO:0000256" key="2">
    <source>
        <dbReference type="ARBA" id="ARBA00004141"/>
    </source>
</evidence>
<keyword evidence="10" id="KW-0965">Cell junction</keyword>
<dbReference type="AlphaFoldDB" id="A0A7S2U9P0"/>
<evidence type="ECO:0000256" key="13">
    <source>
        <dbReference type="ARBA" id="ARBA00023180"/>
    </source>
</evidence>
<accession>A0A7S2U9P0</accession>
<keyword evidence="6" id="KW-0217">Developmental protein</keyword>
<comment type="similarity">
    <text evidence="4">Belongs to the popeye family.</text>
</comment>
<dbReference type="EMBL" id="HBHQ01004792">
    <property type="protein sequence ID" value="CAD9811370.1"/>
    <property type="molecule type" value="Transcribed_RNA"/>
</dbReference>
<keyword evidence="7" id="KW-1003">Cell membrane</keyword>
<name>A0A7S2U9P0_9STRA</name>
<dbReference type="SUPFAM" id="SSF51206">
    <property type="entry name" value="cAMP-binding domain-like"/>
    <property type="match status" value="1"/>
</dbReference>
<sequence length="465" mass="50876">MIRGGTAKSTLRRTSFWRRSQLPEPTKARHYSFNLPEVCQVGRTSSALGRRQHPSHSHVGLVGLCGSKQSLTHTKRVIFSHPVKRWSSGKDSSSSNSTATSQVTEIVSNVVTQVSKEVAKATPKGKAIPKFPKIVKLPRPLNKAPGSDSTLEWLTANAGVMVLNFGSICLLMAFTRSDILELRLLSIMGSFSNVVYFATSSKKQYLPMVWSGVFVLTNAIMVYKILEERSGSVTLTPLQEAVYEEHFMPHGVTPRQFEYIFGKAKEKWASKDDVLVRRGQDMTKVLLIVSGTTQAQNLGRRVTAASSKPGHQHELSGGDSGAWIGEINFLESMSNKISNATTTPKQPESSTEATPAPASTATVAQPITPMNSSANNASRKALLTYSAAGPVHYLEWTHEDLELLFGKSVDMRSALTRAMTAAIVGKVVNLTVSKSKQSDVFWTRWLSARTEDDVEVSIVPEEAPQ</sequence>
<dbReference type="PANTHER" id="PTHR12101">
    <property type="entry name" value="POPEYE DOMAIN CONTAINING PROTEIN"/>
    <property type="match status" value="1"/>
</dbReference>
<evidence type="ECO:0000313" key="16">
    <source>
        <dbReference type="EMBL" id="CAD9811370.1"/>
    </source>
</evidence>
<evidence type="ECO:0000256" key="8">
    <source>
        <dbReference type="ARBA" id="ARBA00022692"/>
    </source>
</evidence>
<evidence type="ECO:0000256" key="6">
    <source>
        <dbReference type="ARBA" id="ARBA00022473"/>
    </source>
</evidence>
<evidence type="ECO:0000256" key="3">
    <source>
        <dbReference type="ARBA" id="ARBA00004435"/>
    </source>
</evidence>
<organism evidence="16">
    <name type="scientific">Attheya septentrionalis</name>
    <dbReference type="NCBI Taxonomy" id="420275"/>
    <lineage>
        <taxon>Eukaryota</taxon>
        <taxon>Sar</taxon>
        <taxon>Stramenopiles</taxon>
        <taxon>Ochrophyta</taxon>
        <taxon>Bacillariophyta</taxon>
        <taxon>Coscinodiscophyceae</taxon>
        <taxon>Chaetocerotophycidae</taxon>
        <taxon>Chaetocerotales</taxon>
        <taxon>Attheyaceae</taxon>
        <taxon>Attheya</taxon>
    </lineage>
</organism>
<keyword evidence="5" id="KW-0796">Tight junction</keyword>